<proteinExistence type="predicted"/>
<dbReference type="Proteomes" id="UP000217784">
    <property type="component" value="Unassembled WGS sequence"/>
</dbReference>
<dbReference type="AlphaFoldDB" id="A0A2A2H9B5"/>
<dbReference type="PANTHER" id="PTHR42954">
    <property type="entry name" value="FE(2+) TRANSPORT PROTEIN A"/>
    <property type="match status" value="1"/>
</dbReference>
<keyword evidence="4" id="KW-1185">Reference proteome</keyword>
<name>A0A2A2H9B5_METBR</name>
<comment type="caution">
    <text evidence="3">The sequence shown here is derived from an EMBL/GenBank/DDBJ whole genome shotgun (WGS) entry which is preliminary data.</text>
</comment>
<organism evidence="3 4">
    <name type="scientific">Methanobacterium bryantii</name>
    <dbReference type="NCBI Taxonomy" id="2161"/>
    <lineage>
        <taxon>Archaea</taxon>
        <taxon>Methanobacteriati</taxon>
        <taxon>Methanobacteriota</taxon>
        <taxon>Methanomada group</taxon>
        <taxon>Methanobacteria</taxon>
        <taxon>Methanobacteriales</taxon>
        <taxon>Methanobacteriaceae</taxon>
        <taxon>Methanobacterium</taxon>
    </lineage>
</organism>
<dbReference type="SMART" id="SM00899">
    <property type="entry name" value="FeoA"/>
    <property type="match status" value="1"/>
</dbReference>
<sequence length="76" mass="8463">MITTLNELKTGESGIIVSYNGKGELRKHLMEMGFVRGSNIEVKRIAPLGDPMEVKIKGYSISLRKEEAVNIEIEVT</sequence>
<gene>
    <name evidence="3" type="ORF">ASJ80_14055</name>
</gene>
<evidence type="ECO:0000313" key="4">
    <source>
        <dbReference type="Proteomes" id="UP000217784"/>
    </source>
</evidence>
<evidence type="ECO:0000256" key="1">
    <source>
        <dbReference type="ARBA" id="ARBA00023004"/>
    </source>
</evidence>
<feature type="domain" description="Ferrous iron transporter FeoA-like" evidence="2">
    <location>
        <begin position="3"/>
        <end position="75"/>
    </location>
</feature>
<dbReference type="GO" id="GO:0046914">
    <property type="term" value="F:transition metal ion binding"/>
    <property type="evidence" value="ECO:0007669"/>
    <property type="project" value="InterPro"/>
</dbReference>
<dbReference type="InterPro" id="IPR007167">
    <property type="entry name" value="Fe-transptr_FeoA-like"/>
</dbReference>
<evidence type="ECO:0000259" key="2">
    <source>
        <dbReference type="SMART" id="SM00899"/>
    </source>
</evidence>
<protein>
    <submittedName>
        <fullName evidence="3">Iron transporter FeoA</fullName>
    </submittedName>
</protein>
<dbReference type="Pfam" id="PF04023">
    <property type="entry name" value="FeoA"/>
    <property type="match status" value="1"/>
</dbReference>
<dbReference type="EMBL" id="LMVM01000001">
    <property type="protein sequence ID" value="PAV05968.1"/>
    <property type="molecule type" value="Genomic_DNA"/>
</dbReference>
<dbReference type="RefSeq" id="WP_048080884.1">
    <property type="nucleotide sequence ID" value="NZ_LMVM01000001.1"/>
</dbReference>
<dbReference type="PANTHER" id="PTHR42954:SF2">
    <property type="entry name" value="FE(2+) TRANSPORT PROTEIN A"/>
    <property type="match status" value="1"/>
</dbReference>
<reference evidence="3 4" key="1">
    <citation type="journal article" date="2017" name="BMC Genomics">
        <title>Genomic analysis of methanogenic archaea reveals a shift towards energy conservation.</title>
        <authorList>
            <person name="Gilmore S.P."/>
            <person name="Henske J.K."/>
            <person name="Sexton J.A."/>
            <person name="Solomon K.V."/>
            <person name="Seppala S."/>
            <person name="Yoo J.I."/>
            <person name="Huyett L.M."/>
            <person name="Pressman A."/>
            <person name="Cogan J.Z."/>
            <person name="Kivenson V."/>
            <person name="Peng X."/>
            <person name="Tan Y."/>
            <person name="Valentine D.L."/>
            <person name="O'Malley M.A."/>
        </authorList>
    </citation>
    <scope>NUCLEOTIDE SEQUENCE [LARGE SCALE GENOMIC DNA]</scope>
    <source>
        <strain evidence="3 4">M.o.H.</strain>
    </source>
</reference>
<dbReference type="InterPro" id="IPR008988">
    <property type="entry name" value="Transcriptional_repressor_C"/>
</dbReference>
<accession>A0A2A2H9B5</accession>
<dbReference type="SUPFAM" id="SSF50037">
    <property type="entry name" value="C-terminal domain of transcriptional repressors"/>
    <property type="match status" value="1"/>
</dbReference>
<evidence type="ECO:0000313" key="3">
    <source>
        <dbReference type="EMBL" id="PAV05968.1"/>
    </source>
</evidence>
<keyword evidence="1" id="KW-0408">Iron</keyword>
<dbReference type="InterPro" id="IPR038157">
    <property type="entry name" value="FeoA_core_dom"/>
</dbReference>
<dbReference type="OrthoDB" id="87327at2157"/>
<dbReference type="Gene3D" id="2.30.30.90">
    <property type="match status" value="1"/>
</dbReference>
<dbReference type="InterPro" id="IPR052713">
    <property type="entry name" value="FeoA"/>
</dbReference>